<reference evidence="6 7" key="1">
    <citation type="submission" date="2019-02" db="EMBL/GenBank/DDBJ databases">
        <title>Halieaceae_genomes.</title>
        <authorList>
            <person name="Li S.-H."/>
        </authorList>
    </citation>
    <scope>NUCLEOTIDE SEQUENCE [LARGE SCALE GENOMIC DNA]</scope>
    <source>
        <strain evidence="6 7">JH123</strain>
    </source>
</reference>
<feature type="signal peptide" evidence="4">
    <location>
        <begin position="1"/>
        <end position="24"/>
    </location>
</feature>
<dbReference type="Gene3D" id="3.30.70.360">
    <property type="match status" value="1"/>
</dbReference>
<protein>
    <submittedName>
        <fullName evidence="6">M20/M25/M40 family metallo-hydrolase</fullName>
    </submittedName>
</protein>
<evidence type="ECO:0000256" key="2">
    <source>
        <dbReference type="ARBA" id="ARBA00022723"/>
    </source>
</evidence>
<dbReference type="SUPFAM" id="SSF53187">
    <property type="entry name" value="Zn-dependent exopeptidases"/>
    <property type="match status" value="1"/>
</dbReference>
<keyword evidence="2" id="KW-0479">Metal-binding</keyword>
<dbReference type="Pfam" id="PF07687">
    <property type="entry name" value="M20_dimer"/>
    <property type="match status" value="1"/>
</dbReference>
<evidence type="ECO:0000313" key="7">
    <source>
        <dbReference type="Proteomes" id="UP001317963"/>
    </source>
</evidence>
<dbReference type="InterPro" id="IPR002933">
    <property type="entry name" value="Peptidase_M20"/>
</dbReference>
<dbReference type="EMBL" id="CP036501">
    <property type="protein sequence ID" value="UZP73446.1"/>
    <property type="molecule type" value="Genomic_DNA"/>
</dbReference>
<feature type="domain" description="Peptidase M20 dimerisation" evidence="5">
    <location>
        <begin position="237"/>
        <end position="389"/>
    </location>
</feature>
<feature type="chain" id="PRO_5045347026" evidence="4">
    <location>
        <begin position="25"/>
        <end position="511"/>
    </location>
</feature>
<dbReference type="InterPro" id="IPR011650">
    <property type="entry name" value="Peptidase_M20_dimer"/>
</dbReference>
<dbReference type="PANTHER" id="PTHR43270">
    <property type="entry name" value="BETA-ALA-HIS DIPEPTIDASE"/>
    <property type="match status" value="1"/>
</dbReference>
<name>A0ABY6Q3P7_9GAMM</name>
<keyword evidence="7" id="KW-1185">Reference proteome</keyword>
<sequence>MTSRGVVLRLIGCLVLVMSHASFSQDAAQIARAYHQAETARIVSDFRAFLSLPNVAANYADMQVNAEFIQRYIAKRGFSSKVISAGGAPYVIAERLGAEGAPSVLIYAHFDGQPVIPSQWSSPPFEPTLWSDNPLAAGAYMLPWEQDVFDPQWRVVARSAGDDKAPVIALMAAIDALVASGDMPDITIKLFLDGEEERGSPTLAGVLAEVASDVEADLLLFCDGPMHQSGRRQLVLGVRGSMTVDLTTYGPNRPLHSGHYGNWAANPSETLMRLLVSLKDQSGRITVKGYTDDVRPISAQEVAAVSAMPRVDALIKRDLGLSESEFAGERLENAIMRPAIVVRGLSGGGVGAEARNIIEPSADASLNLRLVPGQKPEAVLASLKAHFERMGMTVSAKEPALGTAREKHVKMVARPGGYRAFRTPIETPAVSQLKGILDRLGDQETLVTPTMGGSLPIYLFEDNLDAPIVILPVANHDNNQHGRDENLRLANLFSAIEMYAEVLAGLAQRPR</sequence>
<organism evidence="6 7">
    <name type="scientific">Candidatus Paraluminiphilus aquimaris</name>
    <dbReference type="NCBI Taxonomy" id="2518994"/>
    <lineage>
        <taxon>Bacteria</taxon>
        <taxon>Pseudomonadati</taxon>
        <taxon>Pseudomonadota</taxon>
        <taxon>Gammaproteobacteria</taxon>
        <taxon>Cellvibrionales</taxon>
        <taxon>Halieaceae</taxon>
        <taxon>Candidatus Paraluminiphilus</taxon>
    </lineage>
</organism>
<dbReference type="InterPro" id="IPR051458">
    <property type="entry name" value="Cyt/Met_Dipeptidase"/>
</dbReference>
<evidence type="ECO:0000259" key="5">
    <source>
        <dbReference type="Pfam" id="PF07687"/>
    </source>
</evidence>
<evidence type="ECO:0000256" key="3">
    <source>
        <dbReference type="ARBA" id="ARBA00022801"/>
    </source>
</evidence>
<dbReference type="PANTHER" id="PTHR43270:SF8">
    <property type="entry name" value="DI- AND TRIPEPTIDASE DUG2-RELATED"/>
    <property type="match status" value="1"/>
</dbReference>
<keyword evidence="1" id="KW-0645">Protease</keyword>
<evidence type="ECO:0000256" key="4">
    <source>
        <dbReference type="SAM" id="SignalP"/>
    </source>
</evidence>
<keyword evidence="3" id="KW-0378">Hydrolase</keyword>
<gene>
    <name evidence="6" type="ORF">E0F26_01275</name>
</gene>
<evidence type="ECO:0000313" key="6">
    <source>
        <dbReference type="EMBL" id="UZP73446.1"/>
    </source>
</evidence>
<dbReference type="Pfam" id="PF01546">
    <property type="entry name" value="Peptidase_M20"/>
    <property type="match status" value="1"/>
</dbReference>
<proteinExistence type="predicted"/>
<accession>A0ABY6Q3P7</accession>
<evidence type="ECO:0000256" key="1">
    <source>
        <dbReference type="ARBA" id="ARBA00022670"/>
    </source>
</evidence>
<dbReference type="Gene3D" id="3.40.630.10">
    <property type="entry name" value="Zn peptidases"/>
    <property type="match status" value="1"/>
</dbReference>
<dbReference type="Proteomes" id="UP001317963">
    <property type="component" value="Chromosome"/>
</dbReference>
<keyword evidence="4" id="KW-0732">Signal</keyword>
<dbReference type="RefSeq" id="WP_279242233.1">
    <property type="nucleotide sequence ID" value="NZ_CP036501.1"/>
</dbReference>